<dbReference type="PROSITE" id="PS50164">
    <property type="entry name" value="GIY_YIG"/>
    <property type="match status" value="1"/>
</dbReference>
<dbReference type="Pfam" id="PF01541">
    <property type="entry name" value="GIY-YIG"/>
    <property type="match status" value="1"/>
</dbReference>
<reference evidence="3 4" key="1">
    <citation type="submission" date="2020-08" db="EMBL/GenBank/DDBJ databases">
        <title>Genome public.</title>
        <authorList>
            <person name="Liu C."/>
            <person name="Sun Q."/>
        </authorList>
    </citation>
    <scope>NUCLEOTIDE SEQUENCE [LARGE SCALE GENOMIC DNA]</scope>
    <source>
        <strain evidence="3 4">BX2</strain>
    </source>
</reference>
<proteinExistence type="inferred from homology"/>
<dbReference type="InterPro" id="IPR050190">
    <property type="entry name" value="UPF0213_domain"/>
</dbReference>
<sequence>MLTNEHGNVLYTGVTNNLERRIREHKSGEIPGFTSKYNCVKLVYFEEFNSIDEAIAREKQLKNWKRCWKNALIVDMNPEWKDLAADWDMCI</sequence>
<accession>A0ABR7DUP7</accession>
<evidence type="ECO:0000259" key="2">
    <source>
        <dbReference type="PROSITE" id="PS50164"/>
    </source>
</evidence>
<dbReference type="EMBL" id="JACOOI010000001">
    <property type="protein sequence ID" value="MBC5641282.1"/>
    <property type="molecule type" value="Genomic_DNA"/>
</dbReference>
<feature type="domain" description="GIY-YIG" evidence="2">
    <location>
        <begin position="1"/>
        <end position="71"/>
    </location>
</feature>
<gene>
    <name evidence="3" type="ORF">H8S77_00060</name>
</gene>
<dbReference type="PANTHER" id="PTHR34477:SF5">
    <property type="entry name" value="BSL5627 PROTEIN"/>
    <property type="match status" value="1"/>
</dbReference>
<evidence type="ECO:0000256" key="1">
    <source>
        <dbReference type="ARBA" id="ARBA00007435"/>
    </source>
</evidence>
<name>A0ABR7DUP7_9BACT</name>
<dbReference type="SUPFAM" id="SSF82771">
    <property type="entry name" value="GIY-YIG endonuclease"/>
    <property type="match status" value="1"/>
</dbReference>
<dbReference type="Proteomes" id="UP000644010">
    <property type="component" value="Unassembled WGS sequence"/>
</dbReference>
<keyword evidence="4" id="KW-1185">Reference proteome</keyword>
<dbReference type="InterPro" id="IPR000305">
    <property type="entry name" value="GIY-YIG_endonuc"/>
</dbReference>
<comment type="caution">
    <text evidence="3">The sequence shown here is derived from an EMBL/GenBank/DDBJ whole genome shotgun (WGS) entry which is preliminary data.</text>
</comment>
<evidence type="ECO:0000313" key="4">
    <source>
        <dbReference type="Proteomes" id="UP000644010"/>
    </source>
</evidence>
<comment type="similarity">
    <text evidence="1">Belongs to the UPF0213 family.</text>
</comment>
<dbReference type="Gene3D" id="3.40.1440.10">
    <property type="entry name" value="GIY-YIG endonuclease"/>
    <property type="match status" value="1"/>
</dbReference>
<evidence type="ECO:0000313" key="3">
    <source>
        <dbReference type="EMBL" id="MBC5641282.1"/>
    </source>
</evidence>
<dbReference type="PANTHER" id="PTHR34477">
    <property type="entry name" value="UPF0213 PROTEIN YHBQ"/>
    <property type="match status" value="1"/>
</dbReference>
<dbReference type="CDD" id="cd10448">
    <property type="entry name" value="GIY-YIG_unchar_3"/>
    <property type="match status" value="1"/>
</dbReference>
<organism evidence="3 4">
    <name type="scientific">Parabacteroides segnis</name>
    <dbReference type="NCBI Taxonomy" id="2763058"/>
    <lineage>
        <taxon>Bacteria</taxon>
        <taxon>Pseudomonadati</taxon>
        <taxon>Bacteroidota</taxon>
        <taxon>Bacteroidia</taxon>
        <taxon>Bacteroidales</taxon>
        <taxon>Tannerellaceae</taxon>
        <taxon>Parabacteroides</taxon>
    </lineage>
</organism>
<protein>
    <submittedName>
        <fullName evidence="3">GIY-YIG nuclease family protein</fullName>
    </submittedName>
</protein>
<dbReference type="InterPro" id="IPR035901">
    <property type="entry name" value="GIY-YIG_endonuc_sf"/>
</dbReference>